<dbReference type="InterPro" id="IPR007160">
    <property type="entry name" value="DUF362"/>
</dbReference>
<reference evidence="2 3" key="1">
    <citation type="submission" date="2019-02" db="EMBL/GenBank/DDBJ databases">
        <title>Deep-cultivation of Planctomycetes and their phenomic and genomic characterization uncovers novel biology.</title>
        <authorList>
            <person name="Wiegand S."/>
            <person name="Jogler M."/>
            <person name="Boedeker C."/>
            <person name="Pinto D."/>
            <person name="Vollmers J."/>
            <person name="Rivas-Marin E."/>
            <person name="Kohn T."/>
            <person name="Peeters S.H."/>
            <person name="Heuer A."/>
            <person name="Rast P."/>
            <person name="Oberbeckmann S."/>
            <person name="Bunk B."/>
            <person name="Jeske O."/>
            <person name="Meyerdierks A."/>
            <person name="Storesund J.E."/>
            <person name="Kallscheuer N."/>
            <person name="Luecker S."/>
            <person name="Lage O.M."/>
            <person name="Pohl T."/>
            <person name="Merkel B.J."/>
            <person name="Hornburger P."/>
            <person name="Mueller R.-W."/>
            <person name="Bruemmer F."/>
            <person name="Labrenz M."/>
            <person name="Spormann A.M."/>
            <person name="Op den Camp H."/>
            <person name="Overmann J."/>
            <person name="Amann R."/>
            <person name="Jetten M.S.M."/>
            <person name="Mascher T."/>
            <person name="Medema M.H."/>
            <person name="Devos D.P."/>
            <person name="Kaster A.-K."/>
            <person name="Ovreas L."/>
            <person name="Rohde M."/>
            <person name="Galperin M.Y."/>
            <person name="Jogler C."/>
        </authorList>
    </citation>
    <scope>NUCLEOTIDE SEQUENCE [LARGE SCALE GENOMIC DNA]</scope>
    <source>
        <strain evidence="2 3">HG15A2</strain>
    </source>
</reference>
<dbReference type="PROSITE" id="PS51318">
    <property type="entry name" value="TAT"/>
    <property type="match status" value="1"/>
</dbReference>
<dbReference type="OrthoDB" id="9794954at2"/>
<organism evidence="2 3">
    <name type="scientific">Adhaeretor mobilis</name>
    <dbReference type="NCBI Taxonomy" id="1930276"/>
    <lineage>
        <taxon>Bacteria</taxon>
        <taxon>Pseudomonadati</taxon>
        <taxon>Planctomycetota</taxon>
        <taxon>Planctomycetia</taxon>
        <taxon>Pirellulales</taxon>
        <taxon>Lacipirellulaceae</taxon>
        <taxon>Adhaeretor</taxon>
    </lineage>
</organism>
<sequence length="338" mass="36748">MNDEFPKWRPSRRTVLSVGAASVASVAAAKFLPALPSRTADVFIARGQSYDGGLVKTIEDGLAACGFDGKRYRGKRILLKPNLVEPSREIPHMTTHPSMVVAAAEVFRRWGATVTVGEAPGHVRDTEMALVESGVGEALRDGGLDFADLNYEAAKAKRNKGGLSPLREIYFPQSVLTADLVVSMPKMKTHHWVGLTCAMKNFYGVLPGIKYGWPKNVLHHNGIPQTVIDINCTLPDTLAIVDGIDCMEGDGPIMGSVKHMGLVLVGQSLPSVDATAARIMQLDPQAVSYLRIAPNRLGPTEESMIRQQGERIETVSSRFAILDEPHLRQLRPVGSEFT</sequence>
<dbReference type="KEGG" id="amob:HG15A2_22560"/>
<dbReference type="Pfam" id="PF04015">
    <property type="entry name" value="DUF362"/>
    <property type="match status" value="1"/>
</dbReference>
<protein>
    <recommendedName>
        <fullName evidence="1">DUF362 domain-containing protein</fullName>
    </recommendedName>
</protein>
<dbReference type="Proteomes" id="UP000319852">
    <property type="component" value="Chromosome"/>
</dbReference>
<accession>A0A517MVZ9</accession>
<keyword evidence="3" id="KW-1185">Reference proteome</keyword>
<evidence type="ECO:0000313" key="2">
    <source>
        <dbReference type="EMBL" id="QDS98967.1"/>
    </source>
</evidence>
<feature type="domain" description="DUF362" evidence="1">
    <location>
        <begin position="77"/>
        <end position="278"/>
    </location>
</feature>
<dbReference type="AlphaFoldDB" id="A0A517MVZ9"/>
<evidence type="ECO:0000313" key="3">
    <source>
        <dbReference type="Proteomes" id="UP000319852"/>
    </source>
</evidence>
<dbReference type="InterPro" id="IPR006311">
    <property type="entry name" value="TAT_signal"/>
</dbReference>
<dbReference type="EMBL" id="CP036263">
    <property type="protein sequence ID" value="QDS98967.1"/>
    <property type="molecule type" value="Genomic_DNA"/>
</dbReference>
<dbReference type="RefSeq" id="WP_145060258.1">
    <property type="nucleotide sequence ID" value="NZ_CP036263.1"/>
</dbReference>
<proteinExistence type="predicted"/>
<evidence type="ECO:0000259" key="1">
    <source>
        <dbReference type="Pfam" id="PF04015"/>
    </source>
</evidence>
<gene>
    <name evidence="2" type="ORF">HG15A2_22560</name>
</gene>
<name>A0A517MVZ9_9BACT</name>